<dbReference type="InterPro" id="IPR012340">
    <property type="entry name" value="NA-bd_OB-fold"/>
</dbReference>
<dbReference type="EMBL" id="QJJQ01000007">
    <property type="protein sequence ID" value="PXW86519.1"/>
    <property type="molecule type" value="Genomic_DNA"/>
</dbReference>
<evidence type="ECO:0000256" key="5">
    <source>
        <dbReference type="ARBA" id="ARBA00023204"/>
    </source>
</evidence>
<dbReference type="HAMAP" id="MF_00201">
    <property type="entry name" value="RecO"/>
    <property type="match status" value="1"/>
</dbReference>
<feature type="domain" description="DNA replication/recombination mediator RecO N-terminal" evidence="8">
    <location>
        <begin position="1"/>
        <end position="78"/>
    </location>
</feature>
<dbReference type="GO" id="GO:0006302">
    <property type="term" value="P:double-strand break repair"/>
    <property type="evidence" value="ECO:0007669"/>
    <property type="project" value="TreeGrafter"/>
</dbReference>
<dbReference type="PANTHER" id="PTHR33991:SF1">
    <property type="entry name" value="DNA REPAIR PROTEIN RECO"/>
    <property type="match status" value="1"/>
</dbReference>
<reference evidence="9 10" key="1">
    <citation type="submission" date="2018-05" db="EMBL/GenBank/DDBJ databases">
        <title>Genomic Encyclopedia of Type Strains, Phase IV (KMG-IV): sequencing the most valuable type-strain genomes for metagenomic binning, comparative biology and taxonomic classification.</title>
        <authorList>
            <person name="Goeker M."/>
        </authorList>
    </citation>
    <scope>NUCLEOTIDE SEQUENCE [LARGE SCALE GENOMIC DNA]</scope>
    <source>
        <strain evidence="9 10">DSM 28556</strain>
    </source>
</reference>
<dbReference type="RefSeq" id="WP_110395427.1">
    <property type="nucleotide sequence ID" value="NZ_JADIJL010000012.1"/>
</dbReference>
<comment type="caution">
    <text evidence="9">The sequence shown here is derived from an EMBL/GenBank/DDBJ whole genome shotgun (WGS) entry which is preliminary data.</text>
</comment>
<dbReference type="InterPro" id="IPR037278">
    <property type="entry name" value="ARFGAP/RecO"/>
</dbReference>
<dbReference type="SUPFAM" id="SSF57863">
    <property type="entry name" value="ArfGap/RecO-like zinc finger"/>
    <property type="match status" value="1"/>
</dbReference>
<evidence type="ECO:0000256" key="1">
    <source>
        <dbReference type="ARBA" id="ARBA00007452"/>
    </source>
</evidence>
<sequence>MLKQLEGIVLKSRNYGETHKIITIFTRQLGKISAISKGASKPKSRLSSVSQVFIQGDFLIYVSKGLSTVQQGQMIQSFRHIREDIVKTAYAAYLIELTDKILESKEPDPFIYDQLIKTLTWINDKEDFMIPMMMYELKIYKKGGFAPVVDHCVNCNRNEYPFRFSIHEGGLLCRHCMQLDQYAIKLENAMVKLLPIFESVGLERVGNISVKPNNQNVLRTILDQYYDTYGGFTLKSKKFLSQINLLKE</sequence>
<dbReference type="Gene3D" id="2.40.50.140">
    <property type="entry name" value="Nucleic acid-binding proteins"/>
    <property type="match status" value="1"/>
</dbReference>
<keyword evidence="3 7" id="KW-0227">DNA damage</keyword>
<evidence type="ECO:0000256" key="4">
    <source>
        <dbReference type="ARBA" id="ARBA00023172"/>
    </source>
</evidence>
<dbReference type="AlphaFoldDB" id="A0A2V3WCL7"/>
<evidence type="ECO:0000313" key="10">
    <source>
        <dbReference type="Proteomes" id="UP000247978"/>
    </source>
</evidence>
<dbReference type="OrthoDB" id="9797083at2"/>
<dbReference type="Gene3D" id="1.20.1440.120">
    <property type="entry name" value="Recombination protein O, C-terminal domain"/>
    <property type="match status" value="1"/>
</dbReference>
<dbReference type="SUPFAM" id="SSF50249">
    <property type="entry name" value="Nucleic acid-binding proteins"/>
    <property type="match status" value="1"/>
</dbReference>
<comment type="function">
    <text evidence="7">Involved in DNA repair and RecF pathway recombination.</text>
</comment>
<protein>
    <recommendedName>
        <fullName evidence="2 7">DNA repair protein RecO</fullName>
    </recommendedName>
    <alternativeName>
        <fullName evidence="6 7">Recombination protein O</fullName>
    </alternativeName>
</protein>
<evidence type="ECO:0000259" key="8">
    <source>
        <dbReference type="Pfam" id="PF11967"/>
    </source>
</evidence>
<evidence type="ECO:0000256" key="6">
    <source>
        <dbReference type="ARBA" id="ARBA00033409"/>
    </source>
</evidence>
<evidence type="ECO:0000313" key="9">
    <source>
        <dbReference type="EMBL" id="PXW86519.1"/>
    </source>
</evidence>
<organism evidence="9 10">
    <name type="scientific">Pseudogracilibacillus auburnensis</name>
    <dbReference type="NCBI Taxonomy" id="1494959"/>
    <lineage>
        <taxon>Bacteria</taxon>
        <taxon>Bacillati</taxon>
        <taxon>Bacillota</taxon>
        <taxon>Bacilli</taxon>
        <taxon>Bacillales</taxon>
        <taxon>Bacillaceae</taxon>
        <taxon>Pseudogracilibacillus</taxon>
    </lineage>
</organism>
<dbReference type="GO" id="GO:0043590">
    <property type="term" value="C:bacterial nucleoid"/>
    <property type="evidence" value="ECO:0007669"/>
    <property type="project" value="TreeGrafter"/>
</dbReference>
<dbReference type="Pfam" id="PF11967">
    <property type="entry name" value="RecO_N"/>
    <property type="match status" value="1"/>
</dbReference>
<dbReference type="InterPro" id="IPR022572">
    <property type="entry name" value="DNA_rep/recomb_RecO_N"/>
</dbReference>
<comment type="similarity">
    <text evidence="1 7">Belongs to the RecO family.</text>
</comment>
<dbReference type="Proteomes" id="UP000247978">
    <property type="component" value="Unassembled WGS sequence"/>
</dbReference>
<keyword evidence="4 7" id="KW-0233">DNA recombination</keyword>
<dbReference type="PANTHER" id="PTHR33991">
    <property type="entry name" value="DNA REPAIR PROTEIN RECO"/>
    <property type="match status" value="1"/>
</dbReference>
<dbReference type="Pfam" id="PF02565">
    <property type="entry name" value="RecO_C"/>
    <property type="match status" value="1"/>
</dbReference>
<dbReference type="NCBIfam" id="TIGR00613">
    <property type="entry name" value="reco"/>
    <property type="match status" value="1"/>
</dbReference>
<dbReference type="InterPro" id="IPR042242">
    <property type="entry name" value="RecO_C"/>
</dbReference>
<dbReference type="InterPro" id="IPR003717">
    <property type="entry name" value="RecO"/>
</dbReference>
<evidence type="ECO:0000256" key="7">
    <source>
        <dbReference type="HAMAP-Rule" id="MF_00201"/>
    </source>
</evidence>
<name>A0A2V3WCL7_9BACI</name>
<proteinExistence type="inferred from homology"/>
<accession>A0A2V3WCL7</accession>
<gene>
    <name evidence="7" type="primary">recO</name>
    <name evidence="9" type="ORF">DFR56_10738</name>
</gene>
<evidence type="ECO:0000256" key="2">
    <source>
        <dbReference type="ARBA" id="ARBA00021310"/>
    </source>
</evidence>
<evidence type="ECO:0000256" key="3">
    <source>
        <dbReference type="ARBA" id="ARBA00022763"/>
    </source>
</evidence>
<dbReference type="GO" id="GO:0006310">
    <property type="term" value="P:DNA recombination"/>
    <property type="evidence" value="ECO:0007669"/>
    <property type="project" value="UniProtKB-UniRule"/>
</dbReference>
<keyword evidence="5 7" id="KW-0234">DNA repair</keyword>
<keyword evidence="10" id="KW-1185">Reference proteome</keyword>